<dbReference type="GO" id="GO:0008289">
    <property type="term" value="F:lipid binding"/>
    <property type="evidence" value="ECO:0007669"/>
    <property type="project" value="InterPro"/>
</dbReference>
<comment type="similarity">
    <text evidence="1">Belongs to the plant LTP family.</text>
</comment>
<dbReference type="PROSITE" id="PS51257">
    <property type="entry name" value="PROKAR_LIPOPROTEIN"/>
    <property type="match status" value="1"/>
</dbReference>
<evidence type="ECO:0000313" key="10">
    <source>
        <dbReference type="Proteomes" id="UP000324897"/>
    </source>
</evidence>
<keyword evidence="3" id="KW-1015">Disulfide bond</keyword>
<keyword evidence="4" id="KW-0325">Glycoprotein</keyword>
<dbReference type="EMBL" id="RWGY01000007">
    <property type="protein sequence ID" value="TVU37767.1"/>
    <property type="molecule type" value="Genomic_DNA"/>
</dbReference>
<evidence type="ECO:0000256" key="5">
    <source>
        <dbReference type="SAM" id="MobiDB-lite"/>
    </source>
</evidence>
<feature type="signal peptide" evidence="6">
    <location>
        <begin position="1"/>
        <end position="24"/>
    </location>
</feature>
<dbReference type="CDD" id="cd00010">
    <property type="entry name" value="AAI_LTSS"/>
    <property type="match status" value="1"/>
</dbReference>
<proteinExistence type="inferred from homology"/>
<evidence type="ECO:0000313" key="8">
    <source>
        <dbReference type="EMBL" id="TVU37767.1"/>
    </source>
</evidence>
<feature type="domain" description="Bifunctional inhibitor/plant lipid transfer protein/seed storage helical" evidence="7">
    <location>
        <begin position="41"/>
        <end position="119"/>
    </location>
</feature>
<organism evidence="9 10">
    <name type="scientific">Eragrostis curvula</name>
    <name type="common">weeping love grass</name>
    <dbReference type="NCBI Taxonomy" id="38414"/>
    <lineage>
        <taxon>Eukaryota</taxon>
        <taxon>Viridiplantae</taxon>
        <taxon>Streptophyta</taxon>
        <taxon>Embryophyta</taxon>
        <taxon>Tracheophyta</taxon>
        <taxon>Spermatophyta</taxon>
        <taxon>Magnoliopsida</taxon>
        <taxon>Liliopsida</taxon>
        <taxon>Poales</taxon>
        <taxon>Poaceae</taxon>
        <taxon>PACMAD clade</taxon>
        <taxon>Chloridoideae</taxon>
        <taxon>Eragrostideae</taxon>
        <taxon>Eragrostidinae</taxon>
        <taxon>Eragrostis</taxon>
    </lineage>
</organism>
<dbReference type="OrthoDB" id="659547at2759"/>
<evidence type="ECO:0000256" key="6">
    <source>
        <dbReference type="SAM" id="SignalP"/>
    </source>
</evidence>
<evidence type="ECO:0000256" key="3">
    <source>
        <dbReference type="ARBA" id="ARBA00023157"/>
    </source>
</evidence>
<dbReference type="Proteomes" id="UP000324897">
    <property type="component" value="Chromosome 4"/>
</dbReference>
<dbReference type="Gene3D" id="1.10.110.10">
    <property type="entry name" value="Plant lipid-transfer and hydrophobic proteins"/>
    <property type="match status" value="1"/>
</dbReference>
<dbReference type="InterPro" id="IPR016140">
    <property type="entry name" value="Bifunc_inhib/LTP/seed_store"/>
</dbReference>
<dbReference type="InterPro" id="IPR043325">
    <property type="entry name" value="LTSS"/>
</dbReference>
<feature type="chain" id="PRO_5033858458" description="Bifunctional inhibitor/plant lipid transfer protein/seed storage helical domain-containing protein" evidence="6">
    <location>
        <begin position="25"/>
        <end position="176"/>
    </location>
</feature>
<evidence type="ECO:0000256" key="2">
    <source>
        <dbReference type="ARBA" id="ARBA00022729"/>
    </source>
</evidence>
<name>A0A5J9VNH3_9POAL</name>
<dbReference type="Pfam" id="PF14368">
    <property type="entry name" value="LTP_2"/>
    <property type="match status" value="1"/>
</dbReference>
<dbReference type="InterPro" id="IPR036312">
    <property type="entry name" value="Bifun_inhib/LTP/seed_sf"/>
</dbReference>
<keyword evidence="2 6" id="KW-0732">Signal</keyword>
<dbReference type="Gramene" id="TVU37779">
    <property type="protein sequence ID" value="TVU37779"/>
    <property type="gene ID" value="EJB05_11114"/>
</dbReference>
<dbReference type="SUPFAM" id="SSF47699">
    <property type="entry name" value="Bifunctional inhibitor/lipid-transfer protein/seed storage 2S albumin"/>
    <property type="match status" value="1"/>
</dbReference>
<keyword evidence="10" id="KW-1185">Reference proteome</keyword>
<dbReference type="SMART" id="SM00499">
    <property type="entry name" value="AAI"/>
    <property type="match status" value="1"/>
</dbReference>
<evidence type="ECO:0000256" key="1">
    <source>
        <dbReference type="ARBA" id="ARBA00009748"/>
    </source>
</evidence>
<reference evidence="9 10" key="1">
    <citation type="journal article" date="2019" name="Sci. Rep.">
        <title>A high-quality genome of Eragrostis curvula grass provides insights into Poaceae evolution and supports new strategies to enhance forage quality.</title>
        <authorList>
            <person name="Carballo J."/>
            <person name="Santos B.A.C.M."/>
            <person name="Zappacosta D."/>
            <person name="Garbus I."/>
            <person name="Selva J.P."/>
            <person name="Gallo C.A."/>
            <person name="Diaz A."/>
            <person name="Albertini E."/>
            <person name="Caccamo M."/>
            <person name="Echenique V."/>
        </authorList>
    </citation>
    <scope>NUCLEOTIDE SEQUENCE [LARGE SCALE GENOMIC DNA]</scope>
    <source>
        <strain evidence="10">cv. Victoria</strain>
        <tissue evidence="9">Leaf</tissue>
    </source>
</reference>
<feature type="region of interest" description="Disordered" evidence="5">
    <location>
        <begin position="127"/>
        <end position="152"/>
    </location>
</feature>
<evidence type="ECO:0000313" key="9">
    <source>
        <dbReference type="EMBL" id="TVU37779.1"/>
    </source>
</evidence>
<dbReference type="Gramene" id="TVU37767">
    <property type="protein sequence ID" value="TVU37767"/>
    <property type="gene ID" value="EJB05_11102"/>
</dbReference>
<feature type="compositionally biased region" description="Low complexity" evidence="5">
    <location>
        <begin position="132"/>
        <end position="152"/>
    </location>
</feature>
<dbReference type="InterPro" id="IPR000528">
    <property type="entry name" value="Plant_nsLTP"/>
</dbReference>
<dbReference type="PRINTS" id="PR00382">
    <property type="entry name" value="LIPIDTRNSFER"/>
</dbReference>
<protein>
    <recommendedName>
        <fullName evidence="7">Bifunctional inhibitor/plant lipid transfer protein/seed storage helical domain-containing protein</fullName>
    </recommendedName>
</protein>
<evidence type="ECO:0000256" key="4">
    <source>
        <dbReference type="ARBA" id="ARBA00023180"/>
    </source>
</evidence>
<dbReference type="GO" id="GO:0006869">
    <property type="term" value="P:lipid transport"/>
    <property type="evidence" value="ECO:0007669"/>
    <property type="project" value="InterPro"/>
</dbReference>
<accession>A0A5J9VNH3</accession>
<comment type="caution">
    <text evidence="9">The sequence shown here is derived from an EMBL/GenBank/DDBJ whole genome shotgun (WGS) entry which is preliminary data.</text>
</comment>
<dbReference type="EMBL" id="RWGY01000007">
    <property type="protein sequence ID" value="TVU37779.1"/>
    <property type="molecule type" value="Genomic_DNA"/>
</dbReference>
<gene>
    <name evidence="8" type="ORF">EJB05_11102</name>
    <name evidence="9" type="ORF">EJB05_11114</name>
</gene>
<dbReference type="AlphaFoldDB" id="A0A5J9VNH3"/>
<evidence type="ECO:0000259" key="7">
    <source>
        <dbReference type="SMART" id="SM00499"/>
    </source>
</evidence>
<sequence length="176" mass="17011">MARLAASLAAVAVAVLALASCAASQRAHAPAPAPGPAGPDCSSAVSSLIGCATYVMPGSTQSKPPKECCDGVKNAIKSPAAVQCLCAALGKDYGIPINMTRAAGLPAACGGNPAAFSKCNIKLPGGAPTEAPAPSSGSTPVASSPSPSKSAATRSPISAMAVVAAVAAPLLSYYYL</sequence>
<dbReference type="PANTHER" id="PTHR33044">
    <property type="entry name" value="BIFUNCTIONAL INHIBITOR/LIPID-TRANSFER PROTEIN/SEED STORAGE 2S ALBUMIN SUPERFAMILY PROTEIN-RELATED"/>
    <property type="match status" value="1"/>
</dbReference>